<feature type="compositionally biased region" description="Polar residues" evidence="1">
    <location>
        <begin position="49"/>
        <end position="63"/>
    </location>
</feature>
<evidence type="ECO:0000256" key="1">
    <source>
        <dbReference type="SAM" id="MobiDB-lite"/>
    </source>
</evidence>
<evidence type="ECO:0000256" key="2">
    <source>
        <dbReference type="SAM" id="SignalP"/>
    </source>
</evidence>
<feature type="domain" description="DUF362" evidence="3">
    <location>
        <begin position="109"/>
        <end position="256"/>
    </location>
</feature>
<dbReference type="Proteomes" id="UP000886757">
    <property type="component" value="Unassembled WGS sequence"/>
</dbReference>
<feature type="signal peptide" evidence="2">
    <location>
        <begin position="1"/>
        <end position="23"/>
    </location>
</feature>
<dbReference type="PROSITE" id="PS51257">
    <property type="entry name" value="PROKAR_LIPOPROTEIN"/>
    <property type="match status" value="1"/>
</dbReference>
<sequence length="294" mass="31227">MKKRFLCLFLGTALAASSLTACGSENEKTASAQSQTEKGVDESEALTEGQETASGESIQTNGGESISLTSLEHQDETSDTVVYYTSEISPEAMTASYDALGEGLTGENIAVKLSTGEPPASNYLDPDLIADLVHQVNGTIVENNTAYGGQRSSTAMHYQVAEDHGFTEVADFVVLDEDGSASLPVEGGTRLTENLVGAHFPEYDGYLVLSHFKGHAMAGFGGAIKNISIGMASQEGKCLIHTAGESHTSPWECIILSVKEAYMDAQEVMHMTDYSKITALYSRLSVGDEDRDGG</sequence>
<proteinExistence type="predicted"/>
<feature type="region of interest" description="Disordered" evidence="1">
    <location>
        <begin position="27"/>
        <end position="63"/>
    </location>
</feature>
<evidence type="ECO:0000313" key="5">
    <source>
        <dbReference type="Proteomes" id="UP000886757"/>
    </source>
</evidence>
<reference evidence="4" key="2">
    <citation type="journal article" date="2021" name="PeerJ">
        <title>Extensive microbial diversity within the chicken gut microbiome revealed by metagenomics and culture.</title>
        <authorList>
            <person name="Gilroy R."/>
            <person name="Ravi A."/>
            <person name="Getino M."/>
            <person name="Pursley I."/>
            <person name="Horton D.L."/>
            <person name="Alikhan N.F."/>
            <person name="Baker D."/>
            <person name="Gharbi K."/>
            <person name="Hall N."/>
            <person name="Watson M."/>
            <person name="Adriaenssens E.M."/>
            <person name="Foster-Nyarko E."/>
            <person name="Jarju S."/>
            <person name="Secka A."/>
            <person name="Antonio M."/>
            <person name="Oren A."/>
            <person name="Chaudhuri R.R."/>
            <person name="La Ragione R."/>
            <person name="Hildebrand F."/>
            <person name="Pallen M.J."/>
        </authorList>
    </citation>
    <scope>NUCLEOTIDE SEQUENCE</scope>
    <source>
        <strain evidence="4">ChiSjej4B22-8148</strain>
    </source>
</reference>
<feature type="non-terminal residue" evidence="4">
    <location>
        <position position="294"/>
    </location>
</feature>
<evidence type="ECO:0000313" key="4">
    <source>
        <dbReference type="EMBL" id="HIR12299.1"/>
    </source>
</evidence>
<dbReference type="InterPro" id="IPR007160">
    <property type="entry name" value="DUF362"/>
</dbReference>
<dbReference type="Pfam" id="PF04015">
    <property type="entry name" value="DUF362"/>
    <property type="match status" value="1"/>
</dbReference>
<organism evidence="4 5">
    <name type="scientific">Candidatus Choladousia intestinavium</name>
    <dbReference type="NCBI Taxonomy" id="2840727"/>
    <lineage>
        <taxon>Bacteria</taxon>
        <taxon>Bacillati</taxon>
        <taxon>Bacillota</taxon>
        <taxon>Clostridia</taxon>
        <taxon>Lachnospirales</taxon>
        <taxon>Lachnospiraceae</taxon>
        <taxon>Lachnospiraceae incertae sedis</taxon>
        <taxon>Candidatus Choladousia</taxon>
    </lineage>
</organism>
<name>A0A9D1D7V2_9FIRM</name>
<feature type="chain" id="PRO_5038846450" evidence="2">
    <location>
        <begin position="24"/>
        <end position="294"/>
    </location>
</feature>
<gene>
    <name evidence="4" type="ORF">IAB31_00035</name>
</gene>
<dbReference type="EMBL" id="DVGK01000002">
    <property type="protein sequence ID" value="HIR12299.1"/>
    <property type="molecule type" value="Genomic_DNA"/>
</dbReference>
<keyword evidence="2" id="KW-0732">Signal</keyword>
<dbReference type="Gene3D" id="3.40.50.11440">
    <property type="match status" value="1"/>
</dbReference>
<comment type="caution">
    <text evidence="4">The sequence shown here is derived from an EMBL/GenBank/DDBJ whole genome shotgun (WGS) entry which is preliminary data.</text>
</comment>
<protein>
    <submittedName>
        <fullName evidence="4">DUF362 domain-containing protein</fullName>
    </submittedName>
</protein>
<accession>A0A9D1D7V2</accession>
<evidence type="ECO:0000259" key="3">
    <source>
        <dbReference type="Pfam" id="PF04015"/>
    </source>
</evidence>
<dbReference type="AlphaFoldDB" id="A0A9D1D7V2"/>
<reference evidence="4" key="1">
    <citation type="submission" date="2020-10" db="EMBL/GenBank/DDBJ databases">
        <authorList>
            <person name="Gilroy R."/>
        </authorList>
    </citation>
    <scope>NUCLEOTIDE SEQUENCE</scope>
    <source>
        <strain evidence="4">ChiSjej4B22-8148</strain>
    </source>
</reference>